<reference evidence="3 4" key="2">
    <citation type="journal article" date="2011" name="J. Bacteriol.">
        <title>Complete Genome Sequence of the Haloalkaliphilic, Hydrogen Producing Halanaerobium hydrogenoformans.</title>
        <authorList>
            <person name="Brown S.D."/>
            <person name="Begemann M.B."/>
            <person name="Mormile M.R."/>
            <person name="Wall J.D."/>
            <person name="Han C.S."/>
            <person name="Goodwin L.A."/>
            <person name="Pitluck S."/>
            <person name="Land M.L."/>
            <person name="Hauser L.J."/>
            <person name="Elias D.A."/>
        </authorList>
    </citation>
    <scope>NUCLEOTIDE SEQUENCE [LARGE SCALE GENOMIC DNA]</scope>
    <source>
        <strain evidence="4">sapolanicus</strain>
    </source>
</reference>
<keyword evidence="1" id="KW-0175">Coiled coil</keyword>
<evidence type="ECO:0000256" key="1">
    <source>
        <dbReference type="SAM" id="Coils"/>
    </source>
</evidence>
<dbReference type="RefSeq" id="WP_013405917.1">
    <property type="nucleotide sequence ID" value="NC_014654.1"/>
</dbReference>
<gene>
    <name evidence="3" type="ordered locus">Halsa_1409</name>
</gene>
<name>E4RLC2_HALHG</name>
<keyword evidence="2" id="KW-1133">Transmembrane helix</keyword>
<organism evidence="3 4">
    <name type="scientific">Halanaerobium hydrogeniformans</name>
    <name type="common">Halanaerobium sp. (strain sapolanicus)</name>
    <dbReference type="NCBI Taxonomy" id="656519"/>
    <lineage>
        <taxon>Bacteria</taxon>
        <taxon>Bacillati</taxon>
        <taxon>Bacillota</taxon>
        <taxon>Clostridia</taxon>
        <taxon>Halanaerobiales</taxon>
        <taxon>Halanaerobiaceae</taxon>
        <taxon>Halanaerobium</taxon>
    </lineage>
</organism>
<sequence>MKLITDTQFKIILLILIILMLCYTAFNVDRNFKAFNNLKLEAVSTENNLLKAEKLYQEKKFQNNKNLQNLNINLEKRAAQLIQTGGSFGLKLLRFNSSSEQINLNFRGDFNSAFNFLKYLETEQQGIMPARIKLAREGNDLLFDLRIIRGK</sequence>
<dbReference type="HOGENOM" id="CLU_1728814_0_0_9"/>
<keyword evidence="4" id="KW-1185">Reference proteome</keyword>
<dbReference type="KEGG" id="has:Halsa_1409"/>
<feature type="coiled-coil region" evidence="1">
    <location>
        <begin position="35"/>
        <end position="84"/>
    </location>
</feature>
<dbReference type="Proteomes" id="UP000007434">
    <property type="component" value="Chromosome"/>
</dbReference>
<dbReference type="EMBL" id="CP002304">
    <property type="protein sequence ID" value="ADQ14836.1"/>
    <property type="molecule type" value="Genomic_DNA"/>
</dbReference>
<proteinExistence type="predicted"/>
<dbReference type="STRING" id="656519.Halsa_1409"/>
<keyword evidence="2" id="KW-0472">Membrane</keyword>
<evidence type="ECO:0000256" key="2">
    <source>
        <dbReference type="SAM" id="Phobius"/>
    </source>
</evidence>
<dbReference type="AlphaFoldDB" id="E4RLC2"/>
<reference evidence="3 4" key="1">
    <citation type="submission" date="2010-11" db="EMBL/GenBank/DDBJ databases">
        <title>Complete sequence of Halanaerobium sp. sapolanicus.</title>
        <authorList>
            <consortium name="US DOE Joint Genome Institute"/>
            <person name="Lucas S."/>
            <person name="Copeland A."/>
            <person name="Lapidus A."/>
            <person name="Cheng J.-F."/>
            <person name="Bruce D."/>
            <person name="Goodwin L."/>
            <person name="Pitluck S."/>
            <person name="Davenport K."/>
            <person name="Detter J.C."/>
            <person name="Han C."/>
            <person name="Tapia R."/>
            <person name="Land M."/>
            <person name="Hauser L."/>
            <person name="Jeffries C."/>
            <person name="Kyrpides N."/>
            <person name="Ivanova N."/>
            <person name="Mikhailova N."/>
            <person name="Begemann M.B."/>
            <person name="Mormile M.R."/>
            <person name="Wall J.D."/>
            <person name="Elias D.A."/>
            <person name="Woyke T."/>
        </authorList>
    </citation>
    <scope>NUCLEOTIDE SEQUENCE [LARGE SCALE GENOMIC DNA]</scope>
    <source>
        <strain evidence="4">sapolanicus</strain>
    </source>
</reference>
<evidence type="ECO:0000313" key="3">
    <source>
        <dbReference type="EMBL" id="ADQ14836.1"/>
    </source>
</evidence>
<protein>
    <submittedName>
        <fullName evidence="3">Uncharacterized protein</fullName>
    </submittedName>
</protein>
<keyword evidence="2" id="KW-0812">Transmembrane</keyword>
<accession>E4RLC2</accession>
<evidence type="ECO:0000313" key="4">
    <source>
        <dbReference type="Proteomes" id="UP000007434"/>
    </source>
</evidence>
<feature type="transmembrane region" description="Helical" evidence="2">
    <location>
        <begin position="7"/>
        <end position="26"/>
    </location>
</feature>